<dbReference type="Gene3D" id="3.90.1300.10">
    <property type="entry name" value="Amidase signature (AS) domain"/>
    <property type="match status" value="1"/>
</dbReference>
<organism evidence="2 3">
    <name type="scientific">Prauserella sediminis</name>
    <dbReference type="NCBI Taxonomy" id="577680"/>
    <lineage>
        <taxon>Bacteria</taxon>
        <taxon>Bacillati</taxon>
        <taxon>Actinomycetota</taxon>
        <taxon>Actinomycetes</taxon>
        <taxon>Pseudonocardiales</taxon>
        <taxon>Pseudonocardiaceae</taxon>
        <taxon>Prauserella</taxon>
        <taxon>Prauserella salsuginis group</taxon>
    </lineage>
</organism>
<dbReference type="PANTHER" id="PTHR11895:SF170">
    <property type="entry name" value="AMIDASE"/>
    <property type="match status" value="1"/>
</dbReference>
<reference evidence="2 3" key="1">
    <citation type="submission" date="2020-08" db="EMBL/GenBank/DDBJ databases">
        <title>Sequencing the genomes of 1000 actinobacteria strains.</title>
        <authorList>
            <person name="Klenk H.-P."/>
        </authorList>
    </citation>
    <scope>NUCLEOTIDE SEQUENCE [LARGE SCALE GENOMIC DNA]</scope>
    <source>
        <strain evidence="2 3">DSM 45267</strain>
    </source>
</reference>
<dbReference type="InterPro" id="IPR000120">
    <property type="entry name" value="Amidase"/>
</dbReference>
<dbReference type="EC" id="3.5.1.4" evidence="2"/>
<comment type="caution">
    <text evidence="2">The sequence shown here is derived from an EMBL/GenBank/DDBJ whole genome shotgun (WGS) entry which is preliminary data.</text>
</comment>
<evidence type="ECO:0000259" key="1">
    <source>
        <dbReference type="Pfam" id="PF01425"/>
    </source>
</evidence>
<dbReference type="Pfam" id="PF01425">
    <property type="entry name" value="Amidase"/>
    <property type="match status" value="1"/>
</dbReference>
<keyword evidence="3" id="KW-1185">Reference proteome</keyword>
<proteinExistence type="predicted"/>
<sequence length="417" mass="42585">MVKDCIAVSGLPMTAGSELLADFCPREDSTVVERLRASGALIVGMGRMDELGLAAGGDTGLGGAVLNPFDRSRTAGGSSAGAAASLHYDDVQVAIGADQGGSVRVPAAWCGVYGLKPTAGLVPATGTLGVDHTIDHVGPLARTITDLAAVLDAISGPDGHDPRQPDMSEPEVCSEAATAPPTDLRGIRLGLLTQCSSEAHGVEPSVRRAMDGVVKALVGLGAEIVPVDLPEHSTAGAIMFGTSVEGMSALLAAGGNGYQWRGKYWPELAAAIARGWAGAARLGPAAKAALIAGSHLRGSFRGEWYAQAQNARRSLVAGYERALDGVDALICPTTPGLPHAVDRTLSNSERVLRGWSVLANTAAANLTGHPSLSMPIAESHGLPVGVMLTGHMFDEAALVHIAAVCERELGTRPGSPG</sequence>
<evidence type="ECO:0000313" key="3">
    <source>
        <dbReference type="Proteomes" id="UP000564573"/>
    </source>
</evidence>
<name>A0A839XRA4_9PSEU</name>
<keyword evidence="2" id="KW-0378">Hydrolase</keyword>
<accession>A0A839XRA4</accession>
<evidence type="ECO:0000313" key="2">
    <source>
        <dbReference type="EMBL" id="MBB3664519.1"/>
    </source>
</evidence>
<dbReference type="InterPro" id="IPR023631">
    <property type="entry name" value="Amidase_dom"/>
</dbReference>
<dbReference type="Proteomes" id="UP000564573">
    <property type="component" value="Unassembled WGS sequence"/>
</dbReference>
<dbReference type="AlphaFoldDB" id="A0A839XRA4"/>
<dbReference type="EMBL" id="JACIBS010000001">
    <property type="protein sequence ID" value="MBB3664519.1"/>
    <property type="molecule type" value="Genomic_DNA"/>
</dbReference>
<dbReference type="InterPro" id="IPR036928">
    <property type="entry name" value="AS_sf"/>
</dbReference>
<feature type="domain" description="Amidase" evidence="1">
    <location>
        <begin position="2"/>
        <end position="398"/>
    </location>
</feature>
<protein>
    <submittedName>
        <fullName evidence="2">Amidase</fullName>
        <ecNumber evidence="2">3.5.1.4</ecNumber>
    </submittedName>
</protein>
<dbReference type="PANTHER" id="PTHR11895">
    <property type="entry name" value="TRANSAMIDASE"/>
    <property type="match status" value="1"/>
</dbReference>
<dbReference type="SUPFAM" id="SSF75304">
    <property type="entry name" value="Amidase signature (AS) enzymes"/>
    <property type="match status" value="1"/>
</dbReference>
<dbReference type="GO" id="GO:0004040">
    <property type="term" value="F:amidase activity"/>
    <property type="evidence" value="ECO:0007669"/>
    <property type="project" value="UniProtKB-EC"/>
</dbReference>
<gene>
    <name evidence="2" type="ORF">FB384_003423</name>
</gene>